<protein>
    <submittedName>
        <fullName evidence="2">Uncharacterized protein</fullName>
    </submittedName>
</protein>
<organism evidence="2 3">
    <name type="scientific">Ascodesmis nigricans</name>
    <dbReference type="NCBI Taxonomy" id="341454"/>
    <lineage>
        <taxon>Eukaryota</taxon>
        <taxon>Fungi</taxon>
        <taxon>Dikarya</taxon>
        <taxon>Ascomycota</taxon>
        <taxon>Pezizomycotina</taxon>
        <taxon>Pezizomycetes</taxon>
        <taxon>Pezizales</taxon>
        <taxon>Ascodesmidaceae</taxon>
        <taxon>Ascodesmis</taxon>
    </lineage>
</organism>
<reference evidence="2 3" key="1">
    <citation type="submission" date="2019-04" db="EMBL/GenBank/DDBJ databases">
        <title>Comparative genomics and transcriptomics to analyze fruiting body development in filamentous ascomycetes.</title>
        <authorList>
            <consortium name="DOE Joint Genome Institute"/>
            <person name="Lutkenhaus R."/>
            <person name="Traeger S."/>
            <person name="Breuer J."/>
            <person name="Kuo A."/>
            <person name="Lipzen A."/>
            <person name="Pangilinan J."/>
            <person name="Dilworth D."/>
            <person name="Sandor L."/>
            <person name="Poggeler S."/>
            <person name="Barry K."/>
            <person name="Grigoriev I.V."/>
            <person name="Nowrousian M."/>
        </authorList>
    </citation>
    <scope>NUCLEOTIDE SEQUENCE [LARGE SCALE GENOMIC DNA]</scope>
    <source>
        <strain evidence="2 3">CBS 389.68</strain>
    </source>
</reference>
<sequence length="248" mass="28398">MRSSSSRRNRDSRKDREDREDRRRSRHHHDSYYDNDDNYSYDYERAYDRSDSPPSRSESHHHQHRNNPDPRPPRGYASEYYDSFDPTSIPPSRPKPTRISTTAAASPSTEALVFSVLKRLSARSTSSKGPHKSEGEVLRSVTKVLGGPKGALAVVLAEWIWRNYDVLLPMLQRGMEYVRVMVGVFLGVWKKGEGMEGGKLRGLVEGVRAMRGEKERERERVDGGGRVLGEVEEVEGRRGLRRGVTTRW</sequence>
<evidence type="ECO:0000313" key="2">
    <source>
        <dbReference type="EMBL" id="TGZ76205.1"/>
    </source>
</evidence>
<dbReference type="AlphaFoldDB" id="A0A4S2MHN8"/>
<evidence type="ECO:0000313" key="3">
    <source>
        <dbReference type="Proteomes" id="UP000298138"/>
    </source>
</evidence>
<dbReference type="InParanoid" id="A0A4S2MHN8"/>
<evidence type="ECO:0000256" key="1">
    <source>
        <dbReference type="SAM" id="MobiDB-lite"/>
    </source>
</evidence>
<feature type="compositionally biased region" description="Basic and acidic residues" evidence="1">
    <location>
        <begin position="8"/>
        <end position="23"/>
    </location>
</feature>
<name>A0A4S2MHN8_9PEZI</name>
<accession>A0A4S2MHN8</accession>
<feature type="region of interest" description="Disordered" evidence="1">
    <location>
        <begin position="1"/>
        <end position="105"/>
    </location>
</feature>
<keyword evidence="3" id="KW-1185">Reference proteome</keyword>
<proteinExistence type="predicted"/>
<dbReference type="Proteomes" id="UP000298138">
    <property type="component" value="Unassembled WGS sequence"/>
</dbReference>
<feature type="compositionally biased region" description="Basic and acidic residues" evidence="1">
    <location>
        <begin position="42"/>
        <end position="51"/>
    </location>
</feature>
<gene>
    <name evidence="2" type="ORF">EX30DRAFT_375694</name>
</gene>
<dbReference type="EMBL" id="ML220199">
    <property type="protein sequence ID" value="TGZ76205.1"/>
    <property type="molecule type" value="Genomic_DNA"/>
</dbReference>